<proteinExistence type="predicted"/>
<dbReference type="AlphaFoldDB" id="A0A8S1JG63"/>
<sequence length="64" mass="6812">SGRLGLYNEGNTRRSRSSGGCRNGQRLAPWEDTLKALKMTPNASRAAPCGQPVVVGASTADYFL</sequence>
<keyword evidence="3" id="KW-1185">Reference proteome</keyword>
<feature type="region of interest" description="Disordered" evidence="1">
    <location>
        <begin position="1"/>
        <end position="26"/>
    </location>
</feature>
<evidence type="ECO:0000256" key="1">
    <source>
        <dbReference type="SAM" id="MobiDB-lite"/>
    </source>
</evidence>
<name>A0A8S1JG63_9CHLO</name>
<gene>
    <name evidence="2" type="ORF">OSTQU699_LOCUS10611</name>
</gene>
<evidence type="ECO:0000313" key="3">
    <source>
        <dbReference type="Proteomes" id="UP000708148"/>
    </source>
</evidence>
<evidence type="ECO:0000313" key="2">
    <source>
        <dbReference type="EMBL" id="CAD7705254.1"/>
    </source>
</evidence>
<comment type="caution">
    <text evidence="2">The sequence shown here is derived from an EMBL/GenBank/DDBJ whole genome shotgun (WGS) entry which is preliminary data.</text>
</comment>
<dbReference type="EMBL" id="CAJHUC010003062">
    <property type="protein sequence ID" value="CAD7705254.1"/>
    <property type="molecule type" value="Genomic_DNA"/>
</dbReference>
<accession>A0A8S1JG63</accession>
<organism evidence="2 3">
    <name type="scientific">Ostreobium quekettii</name>
    <dbReference type="NCBI Taxonomy" id="121088"/>
    <lineage>
        <taxon>Eukaryota</taxon>
        <taxon>Viridiplantae</taxon>
        <taxon>Chlorophyta</taxon>
        <taxon>core chlorophytes</taxon>
        <taxon>Ulvophyceae</taxon>
        <taxon>TCBD clade</taxon>
        <taxon>Bryopsidales</taxon>
        <taxon>Ostreobineae</taxon>
        <taxon>Ostreobiaceae</taxon>
        <taxon>Ostreobium</taxon>
    </lineage>
</organism>
<dbReference type="Proteomes" id="UP000708148">
    <property type="component" value="Unassembled WGS sequence"/>
</dbReference>
<reference evidence="2" key="1">
    <citation type="submission" date="2020-12" db="EMBL/GenBank/DDBJ databases">
        <authorList>
            <person name="Iha C."/>
        </authorList>
    </citation>
    <scope>NUCLEOTIDE SEQUENCE</scope>
</reference>
<feature type="non-terminal residue" evidence="2">
    <location>
        <position position="1"/>
    </location>
</feature>
<protein>
    <submittedName>
        <fullName evidence="2">Uncharacterized protein</fullName>
    </submittedName>
</protein>